<evidence type="ECO:0000256" key="5">
    <source>
        <dbReference type="ARBA" id="ARBA00022989"/>
    </source>
</evidence>
<dbReference type="PANTHER" id="PTHR30465">
    <property type="entry name" value="INNER MEMBRANE ABC TRANSPORTER"/>
    <property type="match status" value="1"/>
</dbReference>
<reference evidence="9 10" key="1">
    <citation type="submission" date="2018-12" db="EMBL/GenBank/DDBJ databases">
        <authorList>
            <person name="Yang Y."/>
        </authorList>
    </citation>
    <scope>NUCLEOTIDE SEQUENCE [LARGE SCALE GENOMIC DNA]</scope>
    <source>
        <strain evidence="9 10">GSF71</strain>
    </source>
</reference>
<dbReference type="Pfam" id="PF00528">
    <property type="entry name" value="BPD_transp_1"/>
    <property type="match status" value="1"/>
</dbReference>
<feature type="transmembrane region" description="Helical" evidence="7">
    <location>
        <begin position="43"/>
        <end position="71"/>
    </location>
</feature>
<dbReference type="EMBL" id="RZIJ01000005">
    <property type="protein sequence ID" value="RUQ73814.1"/>
    <property type="molecule type" value="Genomic_DNA"/>
</dbReference>
<feature type="transmembrane region" description="Helical" evidence="7">
    <location>
        <begin position="223"/>
        <end position="243"/>
    </location>
</feature>
<dbReference type="GO" id="GO:0055085">
    <property type="term" value="P:transmembrane transport"/>
    <property type="evidence" value="ECO:0007669"/>
    <property type="project" value="InterPro"/>
</dbReference>
<keyword evidence="10" id="KW-1185">Reference proteome</keyword>
<evidence type="ECO:0000256" key="6">
    <source>
        <dbReference type="ARBA" id="ARBA00023136"/>
    </source>
</evidence>
<evidence type="ECO:0000313" key="9">
    <source>
        <dbReference type="EMBL" id="RUQ73814.1"/>
    </source>
</evidence>
<evidence type="ECO:0000313" key="10">
    <source>
        <dbReference type="Proteomes" id="UP000280346"/>
    </source>
</evidence>
<protein>
    <submittedName>
        <fullName evidence="9">ABC transporter permease subunit</fullName>
    </submittedName>
</protein>
<evidence type="ECO:0000256" key="1">
    <source>
        <dbReference type="ARBA" id="ARBA00004651"/>
    </source>
</evidence>
<evidence type="ECO:0000256" key="2">
    <source>
        <dbReference type="ARBA" id="ARBA00022448"/>
    </source>
</evidence>
<evidence type="ECO:0000256" key="4">
    <source>
        <dbReference type="ARBA" id="ARBA00022692"/>
    </source>
</evidence>
<sequence>MPPSAVRRLTDALPAALLPVIAGVALAAALGPEPGAATGLLAGLAVTLLLILPALAVGTAVGALAGAWAGLAPFSAAGRIGRLLAGAGPLIPGFLLAAAAALAVRAGASSLPLGWAALALPAACQAATLARPAMERALGIGSAGIGTSGGGALRMAQGFGLDDRAVLRHHVLPAAVAPALGGFQNAVLAAMVGATALESLLGLPGAGGLMIDAARNGSAAGALPPLVALCGLTAFLAALGHVARDWIDRAR</sequence>
<comment type="subcellular location">
    <subcellularLocation>
        <location evidence="1">Cell membrane</location>
        <topology evidence="1">Multi-pass membrane protein</topology>
    </subcellularLocation>
</comment>
<dbReference type="AlphaFoldDB" id="A0A3S0X0J4"/>
<dbReference type="GO" id="GO:0005886">
    <property type="term" value="C:plasma membrane"/>
    <property type="evidence" value="ECO:0007669"/>
    <property type="project" value="UniProtKB-SubCell"/>
</dbReference>
<dbReference type="SUPFAM" id="SSF161098">
    <property type="entry name" value="MetI-like"/>
    <property type="match status" value="1"/>
</dbReference>
<dbReference type="InterPro" id="IPR000515">
    <property type="entry name" value="MetI-like"/>
</dbReference>
<feature type="domain" description="ABC transmembrane type-1" evidence="8">
    <location>
        <begin position="62"/>
        <end position="250"/>
    </location>
</feature>
<keyword evidence="6 7" id="KW-0472">Membrane</keyword>
<keyword evidence="5 7" id="KW-1133">Transmembrane helix</keyword>
<dbReference type="Gene3D" id="1.10.3720.10">
    <property type="entry name" value="MetI-like"/>
    <property type="match status" value="1"/>
</dbReference>
<name>A0A3S0X0J4_9PROT</name>
<dbReference type="InterPro" id="IPR035906">
    <property type="entry name" value="MetI-like_sf"/>
</dbReference>
<dbReference type="Proteomes" id="UP000280346">
    <property type="component" value="Unassembled WGS sequence"/>
</dbReference>
<keyword evidence="4 7" id="KW-0812">Transmembrane</keyword>
<dbReference type="PANTHER" id="PTHR30465:SF0">
    <property type="entry name" value="OLIGOPEPTIDE TRANSPORT SYSTEM PERMEASE PROTEIN APPB"/>
    <property type="match status" value="1"/>
</dbReference>
<feature type="transmembrane region" description="Helical" evidence="7">
    <location>
        <begin position="83"/>
        <end position="104"/>
    </location>
</feature>
<organism evidence="9 10">
    <name type="scientific">Azospirillum doebereinerae</name>
    <dbReference type="NCBI Taxonomy" id="92933"/>
    <lineage>
        <taxon>Bacteria</taxon>
        <taxon>Pseudomonadati</taxon>
        <taxon>Pseudomonadota</taxon>
        <taxon>Alphaproteobacteria</taxon>
        <taxon>Rhodospirillales</taxon>
        <taxon>Azospirillaceae</taxon>
        <taxon>Azospirillum</taxon>
    </lineage>
</organism>
<evidence type="ECO:0000256" key="3">
    <source>
        <dbReference type="ARBA" id="ARBA00022475"/>
    </source>
</evidence>
<keyword evidence="2" id="KW-0813">Transport</keyword>
<keyword evidence="3" id="KW-1003">Cell membrane</keyword>
<dbReference type="RefSeq" id="WP_126996979.1">
    <property type="nucleotide sequence ID" value="NZ_JBNPXW010000004.1"/>
</dbReference>
<accession>A0A3S0X0J4</accession>
<evidence type="ECO:0000256" key="7">
    <source>
        <dbReference type="SAM" id="Phobius"/>
    </source>
</evidence>
<comment type="caution">
    <text evidence="9">The sequence shown here is derived from an EMBL/GenBank/DDBJ whole genome shotgun (WGS) entry which is preliminary data.</text>
</comment>
<feature type="transmembrane region" description="Helical" evidence="7">
    <location>
        <begin position="187"/>
        <end position="211"/>
    </location>
</feature>
<proteinExistence type="predicted"/>
<dbReference type="OrthoDB" id="7305158at2"/>
<evidence type="ECO:0000259" key="8">
    <source>
        <dbReference type="Pfam" id="PF00528"/>
    </source>
</evidence>
<gene>
    <name evidence="9" type="ORF">EJ913_09180</name>
</gene>
<feature type="transmembrane region" description="Helical" evidence="7">
    <location>
        <begin position="110"/>
        <end position="130"/>
    </location>
</feature>